<gene>
    <name evidence="10" type="ORF">SAMN04488530_11835</name>
</gene>
<dbReference type="InterPro" id="IPR036890">
    <property type="entry name" value="HATPase_C_sf"/>
</dbReference>
<keyword evidence="6" id="KW-0418">Kinase</keyword>
<dbReference type="EMBL" id="FQWX01000018">
    <property type="protein sequence ID" value="SHH09110.1"/>
    <property type="molecule type" value="Genomic_DNA"/>
</dbReference>
<dbReference type="SUPFAM" id="SSF55874">
    <property type="entry name" value="ATPase domain of HSP90 chaperone/DNA topoisomerase II/histidine kinase"/>
    <property type="match status" value="1"/>
</dbReference>
<dbReference type="InterPro" id="IPR000014">
    <property type="entry name" value="PAS"/>
</dbReference>
<sequence>MGGKYVRERKKNSIKYIIEMNDIYILSILSFILIRYLNRDILKICLETISLSLLWIFTYSKRYDKTFSQDNFINILRVNSIALMFLFSFDISGLEIQDSQMIMLIILVINVCISIYVTTYDKGEIDKKISILFCLIPIVLDFAIRAAFGEIINVNFIVMMPGIMLAAFNIYNVYFLLDKQCIHYKATKSLTAMSTILTILGFLFSMRITIINNDLLKDILYLLLYSYIYGSYSYSSKNSIIYPYIELFSRNEKLDKNSQHMNKINIAIQKDIIIQNKLKNYIEQREGLLRQALDNMPCILMITDYEFNIIYTNNYFKEEFNFKVDSFYEVIDLIDKGRIKNNNWKEKLNENKVYISTIQMNDRIYSLNITNNESDNSYLIALNDTTNEIKMGRQIQSINENYEKIILNTPYPVLVIKLNKDKSKSIVVSINRKFEEIFGFTLDEMKGITLEDYIDLLEVDFFDNNCYKRIKLDKNKKVGIISNLYESKSIVNLVVKDKYGNEYIEEVSIGNCFYGDDRFKLLTFRNVTSEVEIFKSINSEKVIYQKLIDSIPEATLLEDLETSKVIHSNKAFRTMFGIVDGVSEDICQKYRNKIMKKHVNNIHMGGEDKSIYLVNEKNDIKEIKLISKTLVFDNRIRKIRIIKDIGARKELEKIKTVLNRQRKYDKMKMEFYVNMSHELKTPLNNIYSSIQLIESLYRKNKISDKQDVIKNHIKITKQNMFRLLRLIENIINISQVKSEIYKIRSINFDIIDIAERIVESISGYAKSKNIDLVFDTEEDVLNVGLDPESIERIILNLLSNAIKFTRDGGEILINIQKIDNYVEISIKDNGVGIEKEKLMDIFERFKQIENSDIHNEFGSGIGLFLTKSLVEIQNGKIDIKSEVNKGTEVIVSFPIKEVEEEVSEDTKYDDNIEKFEIEFFDIYK</sequence>
<feature type="domain" description="Histidine kinase" evidence="9">
    <location>
        <begin position="674"/>
        <end position="897"/>
    </location>
</feature>
<evidence type="ECO:0000256" key="6">
    <source>
        <dbReference type="ARBA" id="ARBA00022777"/>
    </source>
</evidence>
<comment type="subcellular location">
    <subcellularLocation>
        <location evidence="2">Membrane</location>
    </subcellularLocation>
</comment>
<feature type="transmembrane region" description="Helical" evidence="8">
    <location>
        <begin position="189"/>
        <end position="210"/>
    </location>
</feature>
<evidence type="ECO:0000256" key="7">
    <source>
        <dbReference type="ARBA" id="ARBA00023012"/>
    </source>
</evidence>
<evidence type="ECO:0000256" key="5">
    <source>
        <dbReference type="ARBA" id="ARBA00022679"/>
    </source>
</evidence>
<evidence type="ECO:0000313" key="11">
    <source>
        <dbReference type="Proteomes" id="UP000243255"/>
    </source>
</evidence>
<evidence type="ECO:0000256" key="1">
    <source>
        <dbReference type="ARBA" id="ARBA00000085"/>
    </source>
</evidence>
<feature type="transmembrane region" description="Helical" evidence="8">
    <location>
        <begin position="129"/>
        <end position="148"/>
    </location>
</feature>
<dbReference type="GO" id="GO:0009927">
    <property type="term" value="F:histidine phosphotransfer kinase activity"/>
    <property type="evidence" value="ECO:0007669"/>
    <property type="project" value="TreeGrafter"/>
</dbReference>
<feature type="transmembrane region" description="Helical" evidence="8">
    <location>
        <begin position="16"/>
        <end position="35"/>
    </location>
</feature>
<dbReference type="InterPro" id="IPR003661">
    <property type="entry name" value="HisK_dim/P_dom"/>
</dbReference>
<dbReference type="RefSeq" id="WP_242948858.1">
    <property type="nucleotide sequence ID" value="NZ_BAABCH010000095.1"/>
</dbReference>
<dbReference type="SMART" id="SM00387">
    <property type="entry name" value="HATPase_c"/>
    <property type="match status" value="1"/>
</dbReference>
<evidence type="ECO:0000256" key="2">
    <source>
        <dbReference type="ARBA" id="ARBA00004370"/>
    </source>
</evidence>
<feature type="transmembrane region" description="Helical" evidence="8">
    <location>
        <begin position="71"/>
        <end position="89"/>
    </location>
</feature>
<proteinExistence type="predicted"/>
<dbReference type="CDD" id="cd00082">
    <property type="entry name" value="HisKA"/>
    <property type="match status" value="1"/>
</dbReference>
<evidence type="ECO:0000313" key="10">
    <source>
        <dbReference type="EMBL" id="SHH09110.1"/>
    </source>
</evidence>
<dbReference type="PANTHER" id="PTHR43047">
    <property type="entry name" value="TWO-COMPONENT HISTIDINE PROTEIN KINASE"/>
    <property type="match status" value="1"/>
</dbReference>
<keyword evidence="8" id="KW-1133">Transmembrane helix</keyword>
<dbReference type="SMART" id="SM00091">
    <property type="entry name" value="PAS"/>
    <property type="match status" value="2"/>
</dbReference>
<dbReference type="FunFam" id="3.30.565.10:FF:000006">
    <property type="entry name" value="Sensor histidine kinase WalK"/>
    <property type="match status" value="1"/>
</dbReference>
<dbReference type="SUPFAM" id="SSF55785">
    <property type="entry name" value="PYP-like sensor domain (PAS domain)"/>
    <property type="match status" value="1"/>
</dbReference>
<dbReference type="AlphaFoldDB" id="A0A1M5Q5H4"/>
<evidence type="ECO:0000256" key="8">
    <source>
        <dbReference type="SAM" id="Phobius"/>
    </source>
</evidence>
<dbReference type="InterPro" id="IPR035965">
    <property type="entry name" value="PAS-like_dom_sf"/>
</dbReference>
<dbReference type="GO" id="GO:0005886">
    <property type="term" value="C:plasma membrane"/>
    <property type="evidence" value="ECO:0007669"/>
    <property type="project" value="TreeGrafter"/>
</dbReference>
<feature type="transmembrane region" description="Helical" evidence="8">
    <location>
        <begin position="154"/>
        <end position="177"/>
    </location>
</feature>
<dbReference type="Pfam" id="PF13188">
    <property type="entry name" value="PAS_8"/>
    <property type="match status" value="3"/>
</dbReference>
<feature type="transmembrane region" description="Helical" evidence="8">
    <location>
        <begin position="101"/>
        <end position="117"/>
    </location>
</feature>
<dbReference type="InterPro" id="IPR004358">
    <property type="entry name" value="Sig_transdc_His_kin-like_C"/>
</dbReference>
<dbReference type="Gene3D" id="1.10.287.130">
    <property type="match status" value="1"/>
</dbReference>
<dbReference type="Pfam" id="PF00512">
    <property type="entry name" value="HisKA"/>
    <property type="match status" value="1"/>
</dbReference>
<keyword evidence="7" id="KW-0902">Two-component regulatory system</keyword>
<keyword evidence="8" id="KW-0472">Membrane</keyword>
<dbReference type="PANTHER" id="PTHR43047:SF72">
    <property type="entry name" value="OSMOSENSING HISTIDINE PROTEIN KINASE SLN1"/>
    <property type="match status" value="1"/>
</dbReference>
<dbReference type="CDD" id="cd00075">
    <property type="entry name" value="HATPase"/>
    <property type="match status" value="1"/>
</dbReference>
<accession>A0A1M5Q5H4</accession>
<keyword evidence="5" id="KW-0808">Transferase</keyword>
<dbReference type="STRING" id="1121321.SAMN04488530_11835"/>
<name>A0A1M5Q5H4_9FIRM</name>
<protein>
    <recommendedName>
        <fullName evidence="3">histidine kinase</fullName>
        <ecNumber evidence="3">2.7.13.3</ecNumber>
    </recommendedName>
</protein>
<keyword evidence="8" id="KW-0812">Transmembrane</keyword>
<dbReference type="Pfam" id="PF02518">
    <property type="entry name" value="HATPase_c"/>
    <property type="match status" value="1"/>
</dbReference>
<evidence type="ECO:0000256" key="3">
    <source>
        <dbReference type="ARBA" id="ARBA00012438"/>
    </source>
</evidence>
<evidence type="ECO:0000256" key="4">
    <source>
        <dbReference type="ARBA" id="ARBA00022553"/>
    </source>
</evidence>
<dbReference type="InterPro" id="IPR003594">
    <property type="entry name" value="HATPase_dom"/>
</dbReference>
<feature type="transmembrane region" description="Helical" evidence="8">
    <location>
        <begin position="41"/>
        <end position="59"/>
    </location>
</feature>
<dbReference type="InterPro" id="IPR036097">
    <property type="entry name" value="HisK_dim/P_sf"/>
</dbReference>
<dbReference type="Gene3D" id="3.30.565.10">
    <property type="entry name" value="Histidine kinase-like ATPase, C-terminal domain"/>
    <property type="match status" value="1"/>
</dbReference>
<comment type="catalytic activity">
    <reaction evidence="1">
        <text>ATP + protein L-histidine = ADP + protein N-phospho-L-histidine.</text>
        <dbReference type="EC" id="2.7.13.3"/>
    </reaction>
</comment>
<dbReference type="SMART" id="SM00388">
    <property type="entry name" value="HisKA"/>
    <property type="match status" value="1"/>
</dbReference>
<dbReference type="EC" id="2.7.13.3" evidence="3"/>
<dbReference type="GO" id="GO:0000155">
    <property type="term" value="F:phosphorelay sensor kinase activity"/>
    <property type="evidence" value="ECO:0007669"/>
    <property type="project" value="InterPro"/>
</dbReference>
<dbReference type="Proteomes" id="UP000243255">
    <property type="component" value="Unassembled WGS sequence"/>
</dbReference>
<dbReference type="InterPro" id="IPR005467">
    <property type="entry name" value="His_kinase_dom"/>
</dbReference>
<dbReference type="PRINTS" id="PR00344">
    <property type="entry name" value="BCTRLSENSOR"/>
</dbReference>
<dbReference type="PROSITE" id="PS50109">
    <property type="entry name" value="HIS_KIN"/>
    <property type="match status" value="1"/>
</dbReference>
<evidence type="ECO:0000259" key="9">
    <source>
        <dbReference type="PROSITE" id="PS50109"/>
    </source>
</evidence>
<keyword evidence="4" id="KW-0597">Phosphoprotein</keyword>
<dbReference type="Gene3D" id="3.30.450.20">
    <property type="entry name" value="PAS domain"/>
    <property type="match status" value="1"/>
</dbReference>
<dbReference type="SUPFAM" id="SSF47384">
    <property type="entry name" value="Homodimeric domain of signal transducing histidine kinase"/>
    <property type="match status" value="1"/>
</dbReference>
<keyword evidence="11" id="KW-1185">Reference proteome</keyword>
<dbReference type="NCBIfam" id="TIGR00229">
    <property type="entry name" value="sensory_box"/>
    <property type="match status" value="1"/>
</dbReference>
<reference evidence="11" key="1">
    <citation type="submission" date="2016-11" db="EMBL/GenBank/DDBJ databases">
        <authorList>
            <person name="Varghese N."/>
            <person name="Submissions S."/>
        </authorList>
    </citation>
    <scope>NUCLEOTIDE SEQUENCE [LARGE SCALE GENOMIC DNA]</scope>
    <source>
        <strain evidence="11">DSM 2635</strain>
    </source>
</reference>
<organism evidence="10 11">
    <name type="scientific">Asaccharospora irregularis DSM 2635</name>
    <dbReference type="NCBI Taxonomy" id="1121321"/>
    <lineage>
        <taxon>Bacteria</taxon>
        <taxon>Bacillati</taxon>
        <taxon>Bacillota</taxon>
        <taxon>Clostridia</taxon>
        <taxon>Peptostreptococcales</taxon>
        <taxon>Peptostreptococcaceae</taxon>
        <taxon>Asaccharospora</taxon>
    </lineage>
</organism>